<keyword evidence="2" id="KW-1185">Reference proteome</keyword>
<sequence length="176" mass="19463">MNLLEHGFYGQNEKKLPASEIYNLLNEHIHEKAISLEMMEAAVDPTDAELLDDGGKVYDLHVVTARILEHVEGLAVADNSTIAIHGSGNASWDDDIQTGPYESIAEKLALVAHCPKENSGFCRVHYFARMRGVRRLLIASHLARVFRAFKAHALVVTMMRNGTAVKEPEIKTGIMG</sequence>
<name>A0A9P4IM25_9PEZI</name>
<dbReference type="Proteomes" id="UP000799772">
    <property type="component" value="Unassembled WGS sequence"/>
</dbReference>
<accession>A0A9P4IM25</accession>
<dbReference type="AlphaFoldDB" id="A0A9P4IM25"/>
<organism evidence="1 2">
    <name type="scientific">Rhizodiscina lignyota</name>
    <dbReference type="NCBI Taxonomy" id="1504668"/>
    <lineage>
        <taxon>Eukaryota</taxon>
        <taxon>Fungi</taxon>
        <taxon>Dikarya</taxon>
        <taxon>Ascomycota</taxon>
        <taxon>Pezizomycotina</taxon>
        <taxon>Dothideomycetes</taxon>
        <taxon>Pleosporomycetidae</taxon>
        <taxon>Aulographales</taxon>
        <taxon>Rhizodiscinaceae</taxon>
        <taxon>Rhizodiscina</taxon>
    </lineage>
</organism>
<evidence type="ECO:0000313" key="1">
    <source>
        <dbReference type="EMBL" id="KAF2103619.1"/>
    </source>
</evidence>
<dbReference type="EMBL" id="ML978122">
    <property type="protein sequence ID" value="KAF2103619.1"/>
    <property type="molecule type" value="Genomic_DNA"/>
</dbReference>
<comment type="caution">
    <text evidence="1">The sequence shown here is derived from an EMBL/GenBank/DDBJ whole genome shotgun (WGS) entry which is preliminary data.</text>
</comment>
<protein>
    <submittedName>
        <fullName evidence="1">Uncharacterized protein</fullName>
    </submittedName>
</protein>
<gene>
    <name evidence="1" type="ORF">NA57DRAFT_72598</name>
</gene>
<proteinExistence type="predicted"/>
<reference evidence="1" key="1">
    <citation type="journal article" date="2020" name="Stud. Mycol.">
        <title>101 Dothideomycetes genomes: a test case for predicting lifestyles and emergence of pathogens.</title>
        <authorList>
            <person name="Haridas S."/>
            <person name="Albert R."/>
            <person name="Binder M."/>
            <person name="Bloem J."/>
            <person name="Labutti K."/>
            <person name="Salamov A."/>
            <person name="Andreopoulos B."/>
            <person name="Baker S."/>
            <person name="Barry K."/>
            <person name="Bills G."/>
            <person name="Bluhm B."/>
            <person name="Cannon C."/>
            <person name="Castanera R."/>
            <person name="Culley D."/>
            <person name="Daum C."/>
            <person name="Ezra D."/>
            <person name="Gonzalez J."/>
            <person name="Henrissat B."/>
            <person name="Kuo A."/>
            <person name="Liang C."/>
            <person name="Lipzen A."/>
            <person name="Lutzoni F."/>
            <person name="Magnuson J."/>
            <person name="Mondo S."/>
            <person name="Nolan M."/>
            <person name="Ohm R."/>
            <person name="Pangilinan J."/>
            <person name="Park H.-J."/>
            <person name="Ramirez L."/>
            <person name="Alfaro M."/>
            <person name="Sun H."/>
            <person name="Tritt A."/>
            <person name="Yoshinaga Y."/>
            <person name="Zwiers L.-H."/>
            <person name="Turgeon B."/>
            <person name="Goodwin S."/>
            <person name="Spatafora J."/>
            <person name="Crous P."/>
            <person name="Grigoriev I."/>
        </authorList>
    </citation>
    <scope>NUCLEOTIDE SEQUENCE</scope>
    <source>
        <strain evidence="1">CBS 133067</strain>
    </source>
</reference>
<evidence type="ECO:0000313" key="2">
    <source>
        <dbReference type="Proteomes" id="UP000799772"/>
    </source>
</evidence>